<keyword evidence="1" id="KW-1133">Transmembrane helix</keyword>
<sequence length="80" mass="8570">MMEVITNRLASVAGLVAYVSVVVFPTLLLLFVLSLDLLPTDLPTFLGFLVIAAVGGLGFFLASLIEIRPAQPKRKSEPAK</sequence>
<dbReference type="AlphaFoldDB" id="A0A7H9C0E8"/>
<name>A0A7H9C0E8_PARPN</name>
<dbReference type="Proteomes" id="UP000509322">
    <property type="component" value="Plasmid unnamed2"/>
</dbReference>
<accession>A0A7H9C0E8</accession>
<gene>
    <name evidence="2" type="ORF">HYQ43_22985</name>
</gene>
<keyword evidence="1" id="KW-0812">Transmembrane</keyword>
<evidence type="ECO:0000313" key="2">
    <source>
        <dbReference type="EMBL" id="QLH17087.1"/>
    </source>
</evidence>
<keyword evidence="2" id="KW-0614">Plasmid</keyword>
<organism evidence="2 3">
    <name type="scientific">Paracoccus pantotrophus</name>
    <name type="common">Thiosphaera pantotropha</name>
    <dbReference type="NCBI Taxonomy" id="82367"/>
    <lineage>
        <taxon>Bacteria</taxon>
        <taxon>Pseudomonadati</taxon>
        <taxon>Pseudomonadota</taxon>
        <taxon>Alphaproteobacteria</taxon>
        <taxon>Rhodobacterales</taxon>
        <taxon>Paracoccaceae</taxon>
        <taxon>Paracoccus</taxon>
    </lineage>
</organism>
<protein>
    <submittedName>
        <fullName evidence="2">Uncharacterized protein</fullName>
    </submittedName>
</protein>
<proteinExistence type="predicted"/>
<feature type="transmembrane region" description="Helical" evidence="1">
    <location>
        <begin position="12"/>
        <end position="33"/>
    </location>
</feature>
<reference evidence="2 3" key="1">
    <citation type="submission" date="2020-07" db="EMBL/GenBank/DDBJ databases">
        <title>The complete genome of Paracoccus pantotrophus ACCC 10489.</title>
        <authorList>
            <person name="Si Y."/>
        </authorList>
    </citation>
    <scope>NUCLEOTIDE SEQUENCE [LARGE SCALE GENOMIC DNA]</scope>
    <source>
        <strain evidence="2 3">ACCC10489</strain>
        <plasmid evidence="2 3">unnamed2</plasmid>
    </source>
</reference>
<dbReference type="RefSeq" id="WP_143091339.1">
    <property type="nucleotide sequence ID" value="NZ_CP058692.1"/>
</dbReference>
<feature type="transmembrane region" description="Helical" evidence="1">
    <location>
        <begin position="45"/>
        <end position="65"/>
    </location>
</feature>
<evidence type="ECO:0000256" key="1">
    <source>
        <dbReference type="SAM" id="Phobius"/>
    </source>
</evidence>
<geneLocation type="plasmid" evidence="2 3">
    <name>unnamed2</name>
</geneLocation>
<keyword evidence="1" id="KW-0472">Membrane</keyword>
<dbReference type="EMBL" id="CP058692">
    <property type="protein sequence ID" value="QLH17087.1"/>
    <property type="molecule type" value="Genomic_DNA"/>
</dbReference>
<evidence type="ECO:0000313" key="3">
    <source>
        <dbReference type="Proteomes" id="UP000509322"/>
    </source>
</evidence>